<evidence type="ECO:0000313" key="8">
    <source>
        <dbReference type="Proteomes" id="UP001489004"/>
    </source>
</evidence>
<name>A0AAW1PGB2_9CHLO</name>
<evidence type="ECO:0000256" key="6">
    <source>
        <dbReference type="RuleBase" id="RU364126"/>
    </source>
</evidence>
<dbReference type="GO" id="GO:0005634">
    <property type="term" value="C:nucleus"/>
    <property type="evidence" value="ECO:0007669"/>
    <property type="project" value="TreeGrafter"/>
</dbReference>
<comment type="catalytic activity">
    <reaction evidence="6">
        <text>1D-myo-inositol 1,3,4,5,6-pentakisphosphate + ATP = 1D-myo-inositol hexakisphosphate + ADP + H(+)</text>
        <dbReference type="Rhea" id="RHEA:20313"/>
        <dbReference type="ChEBI" id="CHEBI:15378"/>
        <dbReference type="ChEBI" id="CHEBI:30616"/>
        <dbReference type="ChEBI" id="CHEBI:57733"/>
        <dbReference type="ChEBI" id="CHEBI:58130"/>
        <dbReference type="ChEBI" id="CHEBI:456216"/>
        <dbReference type="EC" id="2.7.1.158"/>
    </reaction>
</comment>
<evidence type="ECO:0000256" key="3">
    <source>
        <dbReference type="ARBA" id="ARBA00022741"/>
    </source>
</evidence>
<comment type="domain">
    <text evidence="6">The EXKPK motif is conserved in inositol-pentakisphosphate 2-kinases of both family 1 and 2.</text>
</comment>
<keyword evidence="8" id="KW-1185">Reference proteome</keyword>
<comment type="caution">
    <text evidence="7">The sequence shown here is derived from an EMBL/GenBank/DDBJ whole genome shotgun (WGS) entry which is preliminary data.</text>
</comment>
<keyword evidence="4 6" id="KW-0418">Kinase</keyword>
<protein>
    <recommendedName>
        <fullName evidence="1 6">Inositol-pentakisphosphate 2-kinase</fullName>
        <ecNumber evidence="1 6">2.7.1.158</ecNumber>
    </recommendedName>
</protein>
<dbReference type="GO" id="GO:0035299">
    <property type="term" value="F:inositol-1,3,4,5,6-pentakisphosphate 2-kinase activity"/>
    <property type="evidence" value="ECO:0007669"/>
    <property type="project" value="UniProtKB-EC"/>
</dbReference>
<dbReference type="InterPro" id="IPR043001">
    <property type="entry name" value="IP5_2-K_N_lobe"/>
</dbReference>
<keyword evidence="3 6" id="KW-0547">Nucleotide-binding</keyword>
<dbReference type="Proteomes" id="UP001489004">
    <property type="component" value="Unassembled WGS sequence"/>
</dbReference>
<dbReference type="Gene3D" id="3.30.200.110">
    <property type="entry name" value="Inositol-pentakisphosphate 2-kinase, N-lobe"/>
    <property type="match status" value="1"/>
</dbReference>
<sequence>MDLGRPEEWDYKGEGNANAVFSYVGTLPFLKSRVLRVKKLSSASKATARTRQSPAEAGALAQLEQCIWGPVLGTTDGVAREVAYQQGVMAEIIGRQYVLKQEQVELPEDLAARLAEKLWQHGRPACGRQAIRPDHDIKRRISRYALHQQLKLAQGSISRASAYDPLDLFSGTPAHMTRALHALVEDPQNNLKLFCNGRPADSSQLQALVQAWLQLDSRDAVAALVRLLQQVLSAEGV</sequence>
<keyword evidence="2 6" id="KW-0808">Transferase</keyword>
<evidence type="ECO:0000313" key="7">
    <source>
        <dbReference type="EMBL" id="KAK9806894.1"/>
    </source>
</evidence>
<dbReference type="InterPro" id="IPR009286">
    <property type="entry name" value="Ins_P5_2-kin"/>
</dbReference>
<proteinExistence type="predicted"/>
<evidence type="ECO:0000256" key="4">
    <source>
        <dbReference type="ARBA" id="ARBA00022777"/>
    </source>
</evidence>
<dbReference type="GO" id="GO:0032958">
    <property type="term" value="P:inositol phosphate biosynthetic process"/>
    <property type="evidence" value="ECO:0007669"/>
    <property type="project" value="TreeGrafter"/>
</dbReference>
<dbReference type="PANTHER" id="PTHR14456:SF2">
    <property type="entry name" value="INOSITOL-PENTAKISPHOSPHATE 2-KINASE"/>
    <property type="match status" value="1"/>
</dbReference>
<dbReference type="AlphaFoldDB" id="A0AAW1PGB2"/>
<organism evidence="7 8">
    <name type="scientific">[Myrmecia] bisecta</name>
    <dbReference type="NCBI Taxonomy" id="41462"/>
    <lineage>
        <taxon>Eukaryota</taxon>
        <taxon>Viridiplantae</taxon>
        <taxon>Chlorophyta</taxon>
        <taxon>core chlorophytes</taxon>
        <taxon>Trebouxiophyceae</taxon>
        <taxon>Trebouxiales</taxon>
        <taxon>Trebouxiaceae</taxon>
        <taxon>Myrmecia</taxon>
    </lineage>
</organism>
<evidence type="ECO:0000256" key="5">
    <source>
        <dbReference type="ARBA" id="ARBA00022840"/>
    </source>
</evidence>
<dbReference type="EMBL" id="JALJOR010000013">
    <property type="protein sequence ID" value="KAK9806894.1"/>
    <property type="molecule type" value="Genomic_DNA"/>
</dbReference>
<reference evidence="7 8" key="1">
    <citation type="journal article" date="2024" name="Nat. Commun.">
        <title>Phylogenomics reveals the evolutionary origins of lichenization in chlorophyte algae.</title>
        <authorList>
            <person name="Puginier C."/>
            <person name="Libourel C."/>
            <person name="Otte J."/>
            <person name="Skaloud P."/>
            <person name="Haon M."/>
            <person name="Grisel S."/>
            <person name="Petersen M."/>
            <person name="Berrin J.G."/>
            <person name="Delaux P.M."/>
            <person name="Dal Grande F."/>
            <person name="Keller J."/>
        </authorList>
    </citation>
    <scope>NUCLEOTIDE SEQUENCE [LARGE SCALE GENOMIC DNA]</scope>
    <source>
        <strain evidence="7 8">SAG 2043</strain>
    </source>
</reference>
<dbReference type="EC" id="2.7.1.158" evidence="1 6"/>
<comment type="function">
    <text evidence="6">Phosphorylates Ins(1,3,4,5,6)P5 at position 2 to form Ins(1,2,3,4,5,6)P6 (InsP6 or phytate).</text>
</comment>
<keyword evidence="5 6" id="KW-0067">ATP-binding</keyword>
<evidence type="ECO:0000256" key="2">
    <source>
        <dbReference type="ARBA" id="ARBA00022679"/>
    </source>
</evidence>
<dbReference type="Pfam" id="PF06090">
    <property type="entry name" value="Ins_P5_2-kin"/>
    <property type="match status" value="2"/>
</dbReference>
<dbReference type="PANTHER" id="PTHR14456">
    <property type="entry name" value="INOSITOL POLYPHOSPHATE KINASE 1"/>
    <property type="match status" value="1"/>
</dbReference>
<gene>
    <name evidence="7" type="ORF">WJX72_006624</name>
</gene>
<evidence type="ECO:0000256" key="1">
    <source>
        <dbReference type="ARBA" id="ARBA00012023"/>
    </source>
</evidence>
<dbReference type="GO" id="GO:0005524">
    <property type="term" value="F:ATP binding"/>
    <property type="evidence" value="ECO:0007669"/>
    <property type="project" value="UniProtKB-KW"/>
</dbReference>
<accession>A0AAW1PGB2</accession>